<comment type="subunit">
    <text evidence="9">Component of the Mediator complex.</text>
</comment>
<evidence type="ECO:0000256" key="1">
    <source>
        <dbReference type="ARBA" id="ARBA00004123"/>
    </source>
</evidence>
<evidence type="ECO:0000256" key="10">
    <source>
        <dbReference type="SAM" id="MobiDB-lite"/>
    </source>
</evidence>
<protein>
    <recommendedName>
        <fullName evidence="3 9">Mediator of RNA polymerase II transcription subunit 13</fullName>
    </recommendedName>
</protein>
<evidence type="ECO:0000256" key="8">
    <source>
        <dbReference type="ARBA" id="ARBA00023242"/>
    </source>
</evidence>
<keyword evidence="4 9" id="KW-0678">Repressor</keyword>
<dbReference type="PANTHER" id="PTHR48249">
    <property type="entry name" value="MEDIATOR OF RNA POLYMERASE II TRANSCRIPTION SUBUNIT 13"/>
    <property type="match status" value="1"/>
</dbReference>
<dbReference type="Pfam" id="PF11597">
    <property type="entry name" value="Med13_N"/>
    <property type="match status" value="1"/>
</dbReference>
<feature type="region of interest" description="Disordered" evidence="10">
    <location>
        <begin position="1880"/>
        <end position="1911"/>
    </location>
</feature>
<keyword evidence="7 9" id="KW-0804">Transcription</keyword>
<feature type="region of interest" description="Disordered" evidence="10">
    <location>
        <begin position="1696"/>
        <end position="1718"/>
    </location>
</feature>
<feature type="compositionally biased region" description="Basic and acidic residues" evidence="10">
    <location>
        <begin position="1084"/>
        <end position="1094"/>
    </location>
</feature>
<dbReference type="GO" id="GO:0003713">
    <property type="term" value="F:transcription coactivator activity"/>
    <property type="evidence" value="ECO:0007669"/>
    <property type="project" value="TreeGrafter"/>
</dbReference>
<feature type="compositionally biased region" description="Polar residues" evidence="10">
    <location>
        <begin position="1696"/>
        <end position="1705"/>
    </location>
</feature>
<dbReference type="InterPro" id="IPR051139">
    <property type="entry name" value="Mediator_complx_sub13"/>
</dbReference>
<reference evidence="14" key="1">
    <citation type="journal article" date="2023" name="Nat. Commun.">
        <title>Diploid and tetraploid genomes of Acorus and the evolution of monocots.</title>
        <authorList>
            <person name="Ma L."/>
            <person name="Liu K.W."/>
            <person name="Li Z."/>
            <person name="Hsiao Y.Y."/>
            <person name="Qi Y."/>
            <person name="Fu T."/>
            <person name="Tang G.D."/>
            <person name="Zhang D."/>
            <person name="Sun W.H."/>
            <person name="Liu D.K."/>
            <person name="Li Y."/>
            <person name="Chen G.Z."/>
            <person name="Liu X.D."/>
            <person name="Liao X.Y."/>
            <person name="Jiang Y.T."/>
            <person name="Yu X."/>
            <person name="Hao Y."/>
            <person name="Huang J."/>
            <person name="Zhao X.W."/>
            <person name="Ke S."/>
            <person name="Chen Y.Y."/>
            <person name="Wu W.L."/>
            <person name="Hsu J.L."/>
            <person name="Lin Y.F."/>
            <person name="Huang M.D."/>
            <person name="Li C.Y."/>
            <person name="Huang L."/>
            <person name="Wang Z.W."/>
            <person name="Zhao X."/>
            <person name="Zhong W.Y."/>
            <person name="Peng D.H."/>
            <person name="Ahmad S."/>
            <person name="Lan S."/>
            <person name="Zhang J.S."/>
            <person name="Tsai W.C."/>
            <person name="Van de Peer Y."/>
            <person name="Liu Z.J."/>
        </authorList>
    </citation>
    <scope>NUCLEOTIDE SEQUENCE</scope>
    <source>
        <strain evidence="14">SCP</strain>
    </source>
</reference>
<name>A0AAV9AKQ8_ACOGR</name>
<proteinExistence type="inferred from homology"/>
<dbReference type="Proteomes" id="UP001179952">
    <property type="component" value="Unassembled WGS sequence"/>
</dbReference>
<feature type="region of interest" description="Disordered" evidence="10">
    <location>
        <begin position="1514"/>
        <end position="1546"/>
    </location>
</feature>
<evidence type="ECO:0000256" key="5">
    <source>
        <dbReference type="ARBA" id="ARBA00023015"/>
    </source>
</evidence>
<dbReference type="GO" id="GO:0045944">
    <property type="term" value="P:positive regulation of transcription by RNA polymerase II"/>
    <property type="evidence" value="ECO:0007669"/>
    <property type="project" value="TreeGrafter"/>
</dbReference>
<feature type="region of interest" description="Disordered" evidence="10">
    <location>
        <begin position="289"/>
        <end position="323"/>
    </location>
</feature>
<feature type="domain" description="MID" evidence="13">
    <location>
        <begin position="1152"/>
        <end position="1386"/>
    </location>
</feature>
<evidence type="ECO:0000313" key="14">
    <source>
        <dbReference type="EMBL" id="KAK1264441.1"/>
    </source>
</evidence>
<keyword evidence="15" id="KW-1185">Reference proteome</keyword>
<comment type="subcellular location">
    <subcellularLocation>
        <location evidence="1 9">Nucleus</location>
    </subcellularLocation>
</comment>
<feature type="compositionally biased region" description="Polar residues" evidence="10">
    <location>
        <begin position="289"/>
        <end position="302"/>
    </location>
</feature>
<dbReference type="InterPro" id="IPR041285">
    <property type="entry name" value="MID_MedPIWI"/>
</dbReference>
<evidence type="ECO:0000256" key="7">
    <source>
        <dbReference type="ARBA" id="ARBA00023163"/>
    </source>
</evidence>
<comment type="function">
    <text evidence="9">Component of the Mediator complex, a coactivator involved in regulated transcription of nearly all RNA polymerase II-dependent genes. Mediator functions as a bridge to convey information from gene-specific regulatory proteins to the basal RNA polymerase II transcription machinery. Mediator is recruited to promoters by direct interactions with regulatory proteins and serves as a scaffold for the assembly of a functional preinitiation complex with RNA polymerase II and the general transcription factors.</text>
</comment>
<feature type="domain" description="Mediator complex subunit Med13 N-terminal" evidence="12">
    <location>
        <begin position="2"/>
        <end position="246"/>
    </location>
</feature>
<comment type="similarity">
    <text evidence="2 9">Belongs to the Mediator complex subunit 13 family.</text>
</comment>
<keyword evidence="8 9" id="KW-0539">Nucleus</keyword>
<sequence length="1976" mass="213866">MWTNVFRIGGLHLISWFQLIPHESDSSSLADKSARAEHKDAATLAVLSSHLQLQNEGFLSTWTNSFVGPWDPSQGVYNPDEKIKLWLFLPGRHSSIVGSAQAAVSKLRIVGAGIWFAPGDSEEIALALSQALRNRIERALRGVSYVRFGDVFVKCHSSTQGIKNFRRVQPAIEFMFSATEEAIYVHATIFAKHIRTLSNADVERVVRHHSFFNTSKGLPVIVAPYGMRGRLTGCCPSDLVKQVYSSKVKGSSGSNILGLPFHVAQSSDCLLRGQSCHVEVMLGGGCDGTPQSDSTIQGNSSKQHIEEPSSVVSNKSGPKQGLADRCPGPERTFIYSPETVLVPMLHKPFTRSFLKRLGLQNWVGMTLSEVWPFCDLSGSSLLAYCLGFGSTGDNNFADAFCFASDGTRSQCSDNSSSNSNDSSISSISSSSSDSDYPGAARAVYLETDADSLSCRQSGLSSDQFDNDGCKVSKRLRTGTAEPFGQTGTVGSTIIQSEYMAAQTNNLGAVGMGNGQVGSRWGWDDDDRGIDDIQTLLSEFGDFSDFFENDVLAFGEPPGTAESQALVFSAADYGDVSGSPCTLGMDVSDQALLGYTSFEGFNDPPAVVLEESICKNDEFVKDGHTGNDSTVSSIGKFDHLSKAEAMMTFAPEYSAVETPTKEFFTSIFRSPYLPKTKTVESSNSSSNVYIYGAMPPSSPCSDTLDENLDTNSHLHSQKLYTIVAEGKKYPDRRILPCNNSMLAGKTEMPASAINSSNSVNNLQRKRSESTFEVGHFLSSTKTVLATEVECIMFQAAMCRTRHSLLSCRNLVPNDISRLSGSTISDQVASDTITMTDMMSNRYEVKKRENIPVRIAGDFDGDVVDPQFSSLVGVWRSVPKGTKFSNTSNVESIQSLSHTTFNEDALVTYGQRQPLQEFLDAVPLLVQQSASFFDMALDSCDGVGPYSWLALQEQKRRGFACGPSMVHAGCGGILATCHYVDIAGVELMNPLSADVHASSVISLLQSDIKVSLKSAFANLDGPMCAFDWCKGRSSQSSDTGITGDGYSIESIVTEAKDSSSTLALGEPMSPPPSSILGPSILKDGNRLEESSQRRSNQEISYSDSEQSNSRCKSTISLLPLPAVLVGYQDDWLKTSTNSLQHWEKAPLEPYALPKPVNYNVVCPEIDLLTSAASDFFQQLGSVYESCKLGMHSPQLNGGQLEGGSGKWSSSGFVFVDCPQSMRMSNNNISSIGSVNDYFSAISKNWDVKSFLRALSKVLRTLNLGASSTVNLKEGGGSCTVIYVVCPFPESSAVLQTLIESSTALGSTIFSSDKERRSSLHTQVGDALSCAAAVDEASVSNVLALSGFSIPKLVLHIVTIETILRVSGPISEPTILKEIAFTVYNKARRAPRASTNDTIHASTIPGRTQSALMHSTSPVPGLWKDYVPPRITGPTLAREGELDSVLRSGTWDNSWQASRTGNLGIDPNRQVDFFPVDDTRYLFEPLFILSEPGYAERGVSPMNSIFSIPESLNTRSAADDSSSNYMQTSTSVGSGDATPTSHHDGSEHDGLGMNNMKVTSLHCCYGWTEDWRWLICIWTDARGELLDCHIYPFGGISSRQDTKVLQCLFVQVLQQGCQILSSSSPDVGNTRTKDIIITRIGQFYELECQEWQKAIYSVGGSEVKKWPLQLRRSVPDGGPSSNSGSSLQQQDMALIQERNLPTSPSPSMYSPHAKPSSFMKSSLGQTNTRKQLIAGQSMVDSSRGMFQMVQSISLIAISIDHSLNLILPAELSSSGSGIQSGMPSYLEGFSPVKSLQSTPASYLLIPSPSMRFLPTAPLQLPTCLTAESPPLAHLLHSKGSATPVSTGFVVSKPVASIRRSSIGPKDEWPSILSVNLVDHYGGSNSSNSGGKGGSSSSAGGKGRSLGSETTNKDYETESHLVLESAAAELHALSWMTVSPACPERRSALPFHCDMLLRMRRLLHYADKELFRQSDKDKEQ</sequence>
<dbReference type="PANTHER" id="PTHR48249:SF3">
    <property type="entry name" value="MEDIATOR OF RNA POLYMERASE II TRANSCRIPTION SUBUNIT 13"/>
    <property type="match status" value="1"/>
</dbReference>
<evidence type="ECO:0000256" key="6">
    <source>
        <dbReference type="ARBA" id="ARBA00023159"/>
    </source>
</evidence>
<feature type="compositionally biased region" description="Low complexity" evidence="10">
    <location>
        <begin position="412"/>
        <end position="435"/>
    </location>
</feature>
<feature type="region of interest" description="Disordered" evidence="10">
    <location>
        <begin position="1057"/>
        <end position="1079"/>
    </location>
</feature>
<reference evidence="14" key="2">
    <citation type="submission" date="2023-06" db="EMBL/GenBank/DDBJ databases">
        <authorList>
            <person name="Ma L."/>
            <person name="Liu K.-W."/>
            <person name="Li Z."/>
            <person name="Hsiao Y.-Y."/>
            <person name="Qi Y."/>
            <person name="Fu T."/>
            <person name="Tang G."/>
            <person name="Zhang D."/>
            <person name="Sun W.-H."/>
            <person name="Liu D.-K."/>
            <person name="Li Y."/>
            <person name="Chen G.-Z."/>
            <person name="Liu X.-D."/>
            <person name="Liao X.-Y."/>
            <person name="Jiang Y.-T."/>
            <person name="Yu X."/>
            <person name="Hao Y."/>
            <person name="Huang J."/>
            <person name="Zhao X.-W."/>
            <person name="Ke S."/>
            <person name="Chen Y.-Y."/>
            <person name="Wu W.-L."/>
            <person name="Hsu J.-L."/>
            <person name="Lin Y.-F."/>
            <person name="Huang M.-D."/>
            <person name="Li C.-Y."/>
            <person name="Huang L."/>
            <person name="Wang Z.-W."/>
            <person name="Zhao X."/>
            <person name="Zhong W.-Y."/>
            <person name="Peng D.-H."/>
            <person name="Ahmad S."/>
            <person name="Lan S."/>
            <person name="Zhang J.-S."/>
            <person name="Tsai W.-C."/>
            <person name="Van De Peer Y."/>
            <person name="Liu Z.-J."/>
        </authorList>
    </citation>
    <scope>NUCLEOTIDE SEQUENCE</scope>
    <source>
        <strain evidence="14">SCP</strain>
        <tissue evidence="14">Leaves</tissue>
    </source>
</reference>
<dbReference type="InterPro" id="IPR009401">
    <property type="entry name" value="Med13_C"/>
</dbReference>
<dbReference type="EMBL" id="JAUJYN010000008">
    <property type="protein sequence ID" value="KAK1264441.1"/>
    <property type="molecule type" value="Genomic_DNA"/>
</dbReference>
<evidence type="ECO:0000259" key="13">
    <source>
        <dbReference type="Pfam" id="PF18296"/>
    </source>
</evidence>
<feature type="compositionally biased region" description="Gly residues" evidence="10">
    <location>
        <begin position="1886"/>
        <end position="1900"/>
    </location>
</feature>
<evidence type="ECO:0000259" key="12">
    <source>
        <dbReference type="Pfam" id="PF11597"/>
    </source>
</evidence>
<accession>A0AAV9AKQ8</accession>
<evidence type="ECO:0000256" key="3">
    <source>
        <dbReference type="ARBA" id="ARBA00019618"/>
    </source>
</evidence>
<dbReference type="Pfam" id="PF06333">
    <property type="entry name" value="Med13_C"/>
    <property type="match status" value="1"/>
</dbReference>
<evidence type="ECO:0000256" key="9">
    <source>
        <dbReference type="RuleBase" id="RU364134"/>
    </source>
</evidence>
<dbReference type="GO" id="GO:0016592">
    <property type="term" value="C:mediator complex"/>
    <property type="evidence" value="ECO:0007669"/>
    <property type="project" value="InterPro"/>
</dbReference>
<evidence type="ECO:0000256" key="4">
    <source>
        <dbReference type="ARBA" id="ARBA00022491"/>
    </source>
</evidence>
<keyword evidence="5 9" id="KW-0805">Transcription regulation</keyword>
<feature type="compositionally biased region" description="Polar residues" evidence="10">
    <location>
        <begin position="1514"/>
        <end position="1537"/>
    </location>
</feature>
<organism evidence="14 15">
    <name type="scientific">Acorus gramineus</name>
    <name type="common">Dwarf sweet flag</name>
    <dbReference type="NCBI Taxonomy" id="55184"/>
    <lineage>
        <taxon>Eukaryota</taxon>
        <taxon>Viridiplantae</taxon>
        <taxon>Streptophyta</taxon>
        <taxon>Embryophyta</taxon>
        <taxon>Tracheophyta</taxon>
        <taxon>Spermatophyta</taxon>
        <taxon>Magnoliopsida</taxon>
        <taxon>Liliopsida</taxon>
        <taxon>Acoraceae</taxon>
        <taxon>Acorus</taxon>
    </lineage>
</organism>
<evidence type="ECO:0000259" key="11">
    <source>
        <dbReference type="Pfam" id="PF06333"/>
    </source>
</evidence>
<comment type="caution">
    <text evidence="14">The sequence shown here is derived from an EMBL/GenBank/DDBJ whole genome shotgun (WGS) entry which is preliminary data.</text>
</comment>
<gene>
    <name evidence="14" type="ORF">QJS04_geneDACA016969</name>
</gene>
<dbReference type="InterPro" id="IPR021643">
    <property type="entry name" value="Mediator_Med13_N"/>
</dbReference>
<feature type="region of interest" description="Disordered" evidence="10">
    <location>
        <begin position="411"/>
        <end position="436"/>
    </location>
</feature>
<feature type="domain" description="Mediator complex subunit Med13 C-terminal" evidence="11">
    <location>
        <begin position="1555"/>
        <end position="1951"/>
    </location>
</feature>
<dbReference type="Pfam" id="PF18296">
    <property type="entry name" value="MID_MedPIWI"/>
    <property type="match status" value="1"/>
</dbReference>
<feature type="region of interest" description="Disordered" evidence="10">
    <location>
        <begin position="1084"/>
        <end position="1103"/>
    </location>
</feature>
<keyword evidence="6 9" id="KW-0010">Activator</keyword>
<evidence type="ECO:0000256" key="2">
    <source>
        <dbReference type="ARBA" id="ARBA00009354"/>
    </source>
</evidence>
<evidence type="ECO:0000313" key="15">
    <source>
        <dbReference type="Proteomes" id="UP001179952"/>
    </source>
</evidence>